<keyword evidence="4" id="KW-1185">Reference proteome</keyword>
<dbReference type="SUPFAM" id="SSF51695">
    <property type="entry name" value="PLC-like phosphodiesterases"/>
    <property type="match status" value="1"/>
</dbReference>
<comment type="caution">
    <text evidence="3">The sequence shown here is derived from an EMBL/GenBank/DDBJ whole genome shotgun (WGS) entry which is preliminary data.</text>
</comment>
<proteinExistence type="predicted"/>
<evidence type="ECO:0000313" key="4">
    <source>
        <dbReference type="Proteomes" id="UP001595840"/>
    </source>
</evidence>
<dbReference type="Pfam" id="PF03009">
    <property type="entry name" value="GDPD"/>
    <property type="match status" value="1"/>
</dbReference>
<dbReference type="Gene3D" id="3.20.20.190">
    <property type="entry name" value="Phosphatidylinositol (PI) phosphodiesterase"/>
    <property type="match status" value="1"/>
</dbReference>
<dbReference type="RefSeq" id="WP_290261846.1">
    <property type="nucleotide sequence ID" value="NZ_JAUFQG010000004.1"/>
</dbReference>
<feature type="domain" description="GP-PDE" evidence="2">
    <location>
        <begin position="101"/>
        <end position="390"/>
    </location>
</feature>
<feature type="region of interest" description="Disordered" evidence="1">
    <location>
        <begin position="460"/>
        <end position="484"/>
    </location>
</feature>
<dbReference type="InterPro" id="IPR017946">
    <property type="entry name" value="PLC-like_Pdiesterase_TIM-brl"/>
</dbReference>
<dbReference type="PANTHER" id="PTHR46211:SF14">
    <property type="entry name" value="GLYCEROPHOSPHODIESTER PHOSPHODIESTERASE"/>
    <property type="match status" value="1"/>
</dbReference>
<dbReference type="InterPro" id="IPR030395">
    <property type="entry name" value="GP_PDE_dom"/>
</dbReference>
<organism evidence="3 4">
    <name type="scientific">Simiduia curdlanivorans</name>
    <dbReference type="NCBI Taxonomy" id="1492769"/>
    <lineage>
        <taxon>Bacteria</taxon>
        <taxon>Pseudomonadati</taxon>
        <taxon>Pseudomonadota</taxon>
        <taxon>Gammaproteobacteria</taxon>
        <taxon>Cellvibrionales</taxon>
        <taxon>Cellvibrionaceae</taxon>
        <taxon>Simiduia</taxon>
    </lineage>
</organism>
<gene>
    <name evidence="3" type="ORF">ACFOX3_01260</name>
</gene>
<name>A0ABV8UZ09_9GAMM</name>
<dbReference type="Proteomes" id="UP001595840">
    <property type="component" value="Unassembled WGS sequence"/>
</dbReference>
<evidence type="ECO:0000313" key="3">
    <source>
        <dbReference type="EMBL" id="MFC4360906.1"/>
    </source>
</evidence>
<reference evidence="4" key="1">
    <citation type="journal article" date="2019" name="Int. J. Syst. Evol. Microbiol.">
        <title>The Global Catalogue of Microorganisms (GCM) 10K type strain sequencing project: providing services to taxonomists for standard genome sequencing and annotation.</title>
        <authorList>
            <consortium name="The Broad Institute Genomics Platform"/>
            <consortium name="The Broad Institute Genome Sequencing Center for Infectious Disease"/>
            <person name="Wu L."/>
            <person name="Ma J."/>
        </authorList>
    </citation>
    <scope>NUCLEOTIDE SEQUENCE [LARGE SCALE GENOMIC DNA]</scope>
    <source>
        <strain evidence="4">CECT 8570</strain>
    </source>
</reference>
<dbReference type="PANTHER" id="PTHR46211">
    <property type="entry name" value="GLYCEROPHOSPHORYL DIESTER PHOSPHODIESTERASE"/>
    <property type="match status" value="1"/>
</dbReference>
<evidence type="ECO:0000259" key="2">
    <source>
        <dbReference type="Pfam" id="PF03009"/>
    </source>
</evidence>
<evidence type="ECO:0000256" key="1">
    <source>
        <dbReference type="SAM" id="MobiDB-lite"/>
    </source>
</evidence>
<feature type="compositionally biased region" description="Basic and acidic residues" evidence="1">
    <location>
        <begin position="469"/>
        <end position="479"/>
    </location>
</feature>
<accession>A0ABV8UZ09</accession>
<protein>
    <submittedName>
        <fullName evidence="3">Glycerophosphodiester phosphodiesterase</fullName>
    </submittedName>
</protein>
<dbReference type="EMBL" id="JBHSCX010000002">
    <property type="protein sequence ID" value="MFC4360906.1"/>
    <property type="molecule type" value="Genomic_DNA"/>
</dbReference>
<sequence length="495" mass="55854">MNANLTQIVRGKTAVLLVAAALVQGCSTAPKKDVDTHVTPPELSHLPATQMPIEKLALGTEKHHELVDIQRSLADRNLFLTRDNVIEVVDNQSCSVDVVAHRGYYKQPENSFQAISVAGGLDYQEIEIDLRLLGDGTWVNYHDARLGIAAIHPDESFKELSRMKFSEWKTLHLRDKATNQILPSKRPLSGAESIRIFAMYKSPGQRLNVEIKDESVKTHHLRELNDYLIAMLGQDAFYYSSSSMQLLKDLRELNGQVYLGVVQLPHKKSVDIQKAALEKAVGDDATYKNRPWWFDMYAGYKYKRTYLAKLKENDFTQSAGLNRIMNALGNNAGLHLDIRRYVEAPDVLLRARQRGLRVYTYTINADEYHMEELMRMKAMSRLPHGVIVDNTPYRVCDRLFGVSKRKQSYTATTPIGRYITSLPGNADLSRFKEGYSLDNGETYFALNGQIKSIGSSSVVDSYTKRTKGNRPDSDAKDDPLSPIPKTSIIQISIPK</sequence>